<organism evidence="1 2">
    <name type="scientific">Rubrobacter tropicus</name>
    <dbReference type="NCBI Taxonomy" id="2653851"/>
    <lineage>
        <taxon>Bacteria</taxon>
        <taxon>Bacillati</taxon>
        <taxon>Actinomycetota</taxon>
        <taxon>Rubrobacteria</taxon>
        <taxon>Rubrobacterales</taxon>
        <taxon>Rubrobacteraceae</taxon>
        <taxon>Rubrobacter</taxon>
    </lineage>
</organism>
<dbReference type="AlphaFoldDB" id="A0A6G8QB88"/>
<dbReference type="EMBL" id="CP045119">
    <property type="protein sequence ID" value="QIN83692.1"/>
    <property type="molecule type" value="Genomic_DNA"/>
</dbReference>
<name>A0A6G8QB88_9ACTN</name>
<reference evidence="1 2" key="1">
    <citation type="submission" date="2019-10" db="EMBL/GenBank/DDBJ databases">
        <title>Rubrobacter sp nov SCSIO 52090 isolated from a deep-sea sediment in the South China Sea.</title>
        <authorList>
            <person name="Chen R.W."/>
        </authorList>
    </citation>
    <scope>NUCLEOTIDE SEQUENCE [LARGE SCALE GENOMIC DNA]</scope>
    <source>
        <strain evidence="1 2">SCSIO 52909</strain>
    </source>
</reference>
<proteinExistence type="predicted"/>
<protein>
    <submittedName>
        <fullName evidence="1">Uncharacterized protein</fullName>
    </submittedName>
</protein>
<accession>A0A6G8QB88</accession>
<dbReference type="Proteomes" id="UP000501452">
    <property type="component" value="Chromosome"/>
</dbReference>
<keyword evidence="2" id="KW-1185">Reference proteome</keyword>
<sequence>MTEKLHGSYEKAIAELKDVADGGARKRAEEKNAINHLLSLNGTKPRAEPETTNPLVNMVLRQVRR</sequence>
<gene>
    <name evidence="1" type="ORF">GBA63_14425</name>
</gene>
<dbReference type="RefSeq" id="WP_166177200.1">
    <property type="nucleotide sequence ID" value="NZ_CP045119.1"/>
</dbReference>
<evidence type="ECO:0000313" key="2">
    <source>
        <dbReference type="Proteomes" id="UP000501452"/>
    </source>
</evidence>
<dbReference type="KEGG" id="rub:GBA63_14425"/>
<evidence type="ECO:0000313" key="1">
    <source>
        <dbReference type="EMBL" id="QIN83692.1"/>
    </source>
</evidence>